<dbReference type="PANTHER" id="PTHR10982:SF21">
    <property type="entry name" value="FATTY ACID SYNTHASE SUBUNIT BETA"/>
    <property type="match status" value="1"/>
</dbReference>
<dbReference type="PRINTS" id="PR01483">
    <property type="entry name" value="FASYNTHASE"/>
</dbReference>
<dbReference type="Gene3D" id="3.30.70.2430">
    <property type="match status" value="1"/>
</dbReference>
<dbReference type="KEGG" id="msho:MSHO_00010"/>
<proteinExistence type="predicted"/>
<evidence type="ECO:0000256" key="1">
    <source>
        <dbReference type="ARBA" id="ARBA00022679"/>
    </source>
</evidence>
<protein>
    <recommendedName>
        <fullName evidence="2">Malonyl-CoA:ACP transacylase (MAT) domain-containing protein</fullName>
    </recommendedName>
</protein>
<accession>A0A7I7L3M4</accession>
<dbReference type="InterPro" id="IPR016035">
    <property type="entry name" value="Acyl_Trfase/lysoPLipase"/>
</dbReference>
<dbReference type="EMBL" id="AP022572">
    <property type="protein sequence ID" value="BBX54656.1"/>
    <property type="molecule type" value="Genomic_DNA"/>
</dbReference>
<dbReference type="InterPro" id="IPR001227">
    <property type="entry name" value="Ac_transferase_dom_sf"/>
</dbReference>
<evidence type="ECO:0000313" key="3">
    <source>
        <dbReference type="EMBL" id="BBX54656.1"/>
    </source>
</evidence>
<evidence type="ECO:0000313" key="4">
    <source>
        <dbReference type="Proteomes" id="UP000467164"/>
    </source>
</evidence>
<keyword evidence="4" id="KW-1185">Reference proteome</keyword>
<sequence length="179" mass="19146">MGHRGQVHPRHAGFLGAARVRDNPTSLIASGVHYHHPDGVLYLTQFTQVAMATVAAAQVAEMREQGAFVEGAIACGHSVGEYTALACVTGIYELEALLEMVFHRGSKMHDIVPRDELGRSNYRLAAIRPSQIDLDDNDVPAFVAEIAESTGEFLEIVNFNLRGSQYAIAGTVRAGGAGG</sequence>
<dbReference type="SUPFAM" id="SSF52151">
    <property type="entry name" value="FabD/lysophospholipase-like"/>
    <property type="match status" value="1"/>
</dbReference>
<dbReference type="InterPro" id="IPR003965">
    <property type="entry name" value="Fatty_acid_synthase"/>
</dbReference>
<keyword evidence="1" id="KW-0808">Transferase</keyword>
<feature type="domain" description="Malonyl-CoA:ACP transacylase (MAT)" evidence="2">
    <location>
        <begin position="37"/>
        <end position="144"/>
    </location>
</feature>
<dbReference type="FunFam" id="3.40.366.10:FF:000009">
    <property type="entry name" value="Fatty acid synthase Fas"/>
    <property type="match status" value="1"/>
</dbReference>
<dbReference type="AlphaFoldDB" id="A0A7I7L3M4"/>
<dbReference type="InterPro" id="IPR014043">
    <property type="entry name" value="Acyl_transferase_dom"/>
</dbReference>
<dbReference type="GO" id="GO:0006633">
    <property type="term" value="P:fatty acid biosynthetic process"/>
    <property type="evidence" value="ECO:0007669"/>
    <property type="project" value="InterPro"/>
</dbReference>
<organism evidence="3 4">
    <name type="scientific">Mycobacterium shottsii</name>
    <dbReference type="NCBI Taxonomy" id="133549"/>
    <lineage>
        <taxon>Bacteria</taxon>
        <taxon>Bacillati</taxon>
        <taxon>Actinomycetota</taxon>
        <taxon>Actinomycetes</taxon>
        <taxon>Mycobacteriales</taxon>
        <taxon>Mycobacteriaceae</taxon>
        <taxon>Mycobacterium</taxon>
        <taxon>Mycobacterium ulcerans group</taxon>
    </lineage>
</organism>
<dbReference type="InterPro" id="IPR050830">
    <property type="entry name" value="Fungal_FAS"/>
</dbReference>
<dbReference type="Gene3D" id="3.40.366.10">
    <property type="entry name" value="Malonyl-Coenzyme A Acyl Carrier Protein, domain 2"/>
    <property type="match status" value="1"/>
</dbReference>
<dbReference type="Proteomes" id="UP000467164">
    <property type="component" value="Chromosome"/>
</dbReference>
<dbReference type="GO" id="GO:0004312">
    <property type="term" value="F:fatty acid synthase activity"/>
    <property type="evidence" value="ECO:0007669"/>
    <property type="project" value="InterPro"/>
</dbReference>
<reference evidence="3 4" key="1">
    <citation type="journal article" date="2019" name="Emerg. Microbes Infect.">
        <title>Comprehensive subspecies identification of 175 nontuberculous mycobacteria species based on 7547 genomic profiles.</title>
        <authorList>
            <person name="Matsumoto Y."/>
            <person name="Kinjo T."/>
            <person name="Motooka D."/>
            <person name="Nabeya D."/>
            <person name="Jung N."/>
            <person name="Uechi K."/>
            <person name="Horii T."/>
            <person name="Iida T."/>
            <person name="Fujita J."/>
            <person name="Nakamura S."/>
        </authorList>
    </citation>
    <scope>NUCLEOTIDE SEQUENCE [LARGE SCALE GENOMIC DNA]</scope>
    <source>
        <strain evidence="3 4">JCM 12657</strain>
    </source>
</reference>
<dbReference type="GO" id="GO:0005835">
    <property type="term" value="C:fatty acid synthase complex"/>
    <property type="evidence" value="ECO:0007669"/>
    <property type="project" value="InterPro"/>
</dbReference>
<gene>
    <name evidence="3" type="ORF">MSHO_00010</name>
</gene>
<evidence type="ECO:0000259" key="2">
    <source>
        <dbReference type="Pfam" id="PF00698"/>
    </source>
</evidence>
<name>A0A7I7L3M4_9MYCO</name>
<dbReference type="Pfam" id="PF00698">
    <property type="entry name" value="Acyl_transf_1"/>
    <property type="match status" value="1"/>
</dbReference>
<dbReference type="PANTHER" id="PTHR10982">
    <property type="entry name" value="MALONYL COA-ACYL CARRIER PROTEIN TRANSACYLASE"/>
    <property type="match status" value="1"/>
</dbReference>